<evidence type="ECO:0000256" key="1">
    <source>
        <dbReference type="ARBA" id="ARBA00000085"/>
    </source>
</evidence>
<feature type="domain" description="Histidine kinase" evidence="6">
    <location>
        <begin position="396"/>
        <end position="621"/>
    </location>
</feature>
<dbReference type="eggNOG" id="COG4191">
    <property type="taxonomic scope" value="Bacteria"/>
</dbReference>
<feature type="domain" description="PAS" evidence="7">
    <location>
        <begin position="264"/>
        <end position="304"/>
    </location>
</feature>
<dbReference type="InterPro" id="IPR005467">
    <property type="entry name" value="His_kinase_dom"/>
</dbReference>
<evidence type="ECO:0000256" key="4">
    <source>
        <dbReference type="SAM" id="MobiDB-lite"/>
    </source>
</evidence>
<dbReference type="PANTHER" id="PTHR43065">
    <property type="entry name" value="SENSOR HISTIDINE KINASE"/>
    <property type="match status" value="1"/>
</dbReference>
<dbReference type="CDD" id="cd00082">
    <property type="entry name" value="HisKA"/>
    <property type="match status" value="1"/>
</dbReference>
<proteinExistence type="predicted"/>
<evidence type="ECO:0000313" key="8">
    <source>
        <dbReference type="EMBL" id="ADO72966.1"/>
    </source>
</evidence>
<dbReference type="Gene3D" id="3.30.565.10">
    <property type="entry name" value="Histidine kinase-like ATPase, C-terminal domain"/>
    <property type="match status" value="1"/>
</dbReference>
<feature type="transmembrane region" description="Helical" evidence="5">
    <location>
        <begin position="6"/>
        <end position="30"/>
    </location>
</feature>
<dbReference type="Pfam" id="PF00512">
    <property type="entry name" value="HisKA"/>
    <property type="match status" value="1"/>
</dbReference>
<dbReference type="InterPro" id="IPR004358">
    <property type="entry name" value="Sig_transdc_His_kin-like_C"/>
</dbReference>
<dbReference type="InterPro" id="IPR036890">
    <property type="entry name" value="HATPase_C_sf"/>
</dbReference>
<dbReference type="GO" id="GO:0000155">
    <property type="term" value="F:phosphorelay sensor kinase activity"/>
    <property type="evidence" value="ECO:0007669"/>
    <property type="project" value="InterPro"/>
</dbReference>
<dbReference type="SMART" id="SM00387">
    <property type="entry name" value="HATPase_c"/>
    <property type="match status" value="1"/>
</dbReference>
<dbReference type="PROSITE" id="PS50109">
    <property type="entry name" value="HIS_KIN"/>
    <property type="match status" value="1"/>
</dbReference>
<dbReference type="InterPro" id="IPR035965">
    <property type="entry name" value="PAS-like_dom_sf"/>
</dbReference>
<keyword evidence="5" id="KW-1133">Transmembrane helix</keyword>
<dbReference type="NCBIfam" id="TIGR00229">
    <property type="entry name" value="sensory_box"/>
    <property type="match status" value="1"/>
</dbReference>
<protein>
    <recommendedName>
        <fullName evidence="2">histidine kinase</fullName>
        <ecNumber evidence="2">2.7.13.3</ecNumber>
    </recommendedName>
</protein>
<dbReference type="SUPFAM" id="SSF55874">
    <property type="entry name" value="ATPase domain of HSP90 chaperone/DNA topoisomerase II/histidine kinase"/>
    <property type="match status" value="1"/>
</dbReference>
<dbReference type="PANTHER" id="PTHR43065:SF50">
    <property type="entry name" value="HISTIDINE KINASE"/>
    <property type="match status" value="1"/>
</dbReference>
<comment type="catalytic activity">
    <reaction evidence="1">
        <text>ATP + protein L-histidine = ADP + protein N-phospho-L-histidine.</text>
        <dbReference type="EC" id="2.7.13.3"/>
    </reaction>
</comment>
<dbReference type="Pfam" id="PF13426">
    <property type="entry name" value="PAS_9"/>
    <property type="match status" value="1"/>
</dbReference>
<evidence type="ECO:0000259" key="6">
    <source>
        <dbReference type="PROSITE" id="PS50109"/>
    </source>
</evidence>
<name>E3FJV4_STIAD</name>
<dbReference type="PROSITE" id="PS50112">
    <property type="entry name" value="PAS"/>
    <property type="match status" value="1"/>
</dbReference>
<dbReference type="SMART" id="SM00388">
    <property type="entry name" value="HisKA"/>
    <property type="match status" value="1"/>
</dbReference>
<evidence type="ECO:0000259" key="7">
    <source>
        <dbReference type="PROSITE" id="PS50112"/>
    </source>
</evidence>
<dbReference type="InterPro" id="IPR036097">
    <property type="entry name" value="HisK_dim/P_sf"/>
</dbReference>
<dbReference type="STRING" id="378806.STAUR_5194"/>
<dbReference type="KEGG" id="sur:STAUR_5194"/>
<evidence type="ECO:0000313" key="9">
    <source>
        <dbReference type="Proteomes" id="UP000001351"/>
    </source>
</evidence>
<dbReference type="EC" id="2.7.13.3" evidence="2"/>
<dbReference type="InterPro" id="IPR000014">
    <property type="entry name" value="PAS"/>
</dbReference>
<dbReference type="SMART" id="SM00091">
    <property type="entry name" value="PAS"/>
    <property type="match status" value="1"/>
</dbReference>
<dbReference type="SUPFAM" id="SSF55785">
    <property type="entry name" value="PYP-like sensor domain (PAS domain)"/>
    <property type="match status" value="1"/>
</dbReference>
<dbReference type="CDD" id="cd00130">
    <property type="entry name" value="PAS"/>
    <property type="match status" value="1"/>
</dbReference>
<evidence type="ECO:0000256" key="2">
    <source>
        <dbReference type="ARBA" id="ARBA00012438"/>
    </source>
</evidence>
<dbReference type="AlphaFoldDB" id="E3FJV4"/>
<feature type="region of interest" description="Disordered" evidence="4">
    <location>
        <begin position="616"/>
        <end position="647"/>
    </location>
</feature>
<sequence>MAGQRTSGYLLLLPFLLLVAYAFALGLYTLRHESRARALLVEESTAKQMSLQAAHLQMSLANSQKAGLHAMVRSQISELGANPHLRVALFVDDRNRVLASTRLELIGKPLEEAWPLFAQPPYTERSQQAQKDWTGSVDLSEDRGQMVGCYPVFLDGDASPRRVGLLFLQHDLTSLKATSRHEAERTVVKTSVLFLFLALAMGSLFHVVLGRRLQKLADDVRNQMGVTPSAQSEHPKTDALGNLGLAIDELAAEIGRNRQRLEENEERFQTLIERSPDAIVVHREGQLVFINPAGVSMLGYERAEELQGRSMDALIPSSEEEETLTGVPANATAASEVEWLHRSGRKVLGEVVAFPLVFDGKPAVVSIVRDVTERKAVQTRLQAADRMVSLGTLAAGVAHEINNPLSFMLSNLRFIDDELRTLMEEGQSLSGERGKEVWEALQETLVGGNRVNDIVRDLKTFARSNEERQGQVNVHAVLDLCANIARSELRHRARLVKDYGTIPLVLANESRLGQVFLNLIVNAAQAIPEGSDVKTNEVRITTTQDAQGWAVVAVKDSGVGIPPENLARLFDPFFTTKPAGVGTGLGLSICHGIIVALGGRITVESEPGKGSTFRVFLPPAGGGAPNPVGEPPTVPSSGASGKQREVS</sequence>
<evidence type="ECO:0000256" key="3">
    <source>
        <dbReference type="ARBA" id="ARBA00022553"/>
    </source>
</evidence>
<keyword evidence="3" id="KW-0597">Phosphoprotein</keyword>
<gene>
    <name evidence="8" type="ordered locus">STAUR_5194</name>
</gene>
<keyword evidence="9" id="KW-1185">Reference proteome</keyword>
<dbReference type="Gene3D" id="1.10.287.130">
    <property type="match status" value="1"/>
</dbReference>
<keyword evidence="5" id="KW-0812">Transmembrane</keyword>
<dbReference type="Gene3D" id="3.30.450.20">
    <property type="entry name" value="PAS domain"/>
    <property type="match status" value="1"/>
</dbReference>
<dbReference type="PRINTS" id="PR00344">
    <property type="entry name" value="BCTRLSENSOR"/>
</dbReference>
<organism evidence="8 9">
    <name type="scientific">Stigmatella aurantiaca (strain DW4/3-1)</name>
    <dbReference type="NCBI Taxonomy" id="378806"/>
    <lineage>
        <taxon>Bacteria</taxon>
        <taxon>Pseudomonadati</taxon>
        <taxon>Myxococcota</taxon>
        <taxon>Myxococcia</taxon>
        <taxon>Myxococcales</taxon>
        <taxon>Cystobacterineae</taxon>
        <taxon>Archangiaceae</taxon>
        <taxon>Stigmatella</taxon>
    </lineage>
</organism>
<accession>E3FJV4</accession>
<reference evidence="8 9" key="1">
    <citation type="journal article" date="2011" name="Mol. Biol. Evol.">
        <title>Comparative genomic analysis of fruiting body formation in Myxococcales.</title>
        <authorList>
            <person name="Huntley S."/>
            <person name="Hamann N."/>
            <person name="Wegener-Feldbrugge S."/>
            <person name="Treuner-Lange A."/>
            <person name="Kube M."/>
            <person name="Reinhardt R."/>
            <person name="Klages S."/>
            <person name="Muller R."/>
            <person name="Ronning C.M."/>
            <person name="Nierman W.C."/>
            <person name="Sogaard-Andersen L."/>
        </authorList>
    </citation>
    <scope>NUCLEOTIDE SEQUENCE [LARGE SCALE GENOMIC DNA]</scope>
    <source>
        <strain evidence="8 9">DW4/3-1</strain>
    </source>
</reference>
<dbReference type="Proteomes" id="UP000001351">
    <property type="component" value="Chromosome"/>
</dbReference>
<evidence type="ECO:0000256" key="5">
    <source>
        <dbReference type="SAM" id="Phobius"/>
    </source>
</evidence>
<dbReference type="EMBL" id="CP002271">
    <property type="protein sequence ID" value="ADO72966.1"/>
    <property type="molecule type" value="Genomic_DNA"/>
</dbReference>
<dbReference type="InterPro" id="IPR003594">
    <property type="entry name" value="HATPase_dom"/>
</dbReference>
<dbReference type="SUPFAM" id="SSF47384">
    <property type="entry name" value="Homodimeric domain of signal transducing histidine kinase"/>
    <property type="match status" value="1"/>
</dbReference>
<dbReference type="Pfam" id="PF02518">
    <property type="entry name" value="HATPase_c"/>
    <property type="match status" value="1"/>
</dbReference>
<keyword evidence="5" id="KW-0472">Membrane</keyword>
<dbReference type="HOGENOM" id="CLU_423303_0_0_7"/>
<dbReference type="InterPro" id="IPR003661">
    <property type="entry name" value="HisK_dim/P_dom"/>
</dbReference>